<dbReference type="EMBL" id="CP073346">
    <property type="protein sequence ID" value="UTW09166.1"/>
    <property type="molecule type" value="Genomic_DNA"/>
</dbReference>
<name>A0ABY5H9Z1_9PSED</name>
<gene>
    <name evidence="3" type="ORF">KDW96_07625</name>
</gene>
<dbReference type="InterPro" id="IPR008020">
    <property type="entry name" value="G8P"/>
</dbReference>
<proteinExistence type="predicted"/>
<dbReference type="RefSeq" id="WP_255839841.1">
    <property type="nucleotide sequence ID" value="NZ_CP073346.1"/>
</dbReference>
<evidence type="ECO:0000313" key="4">
    <source>
        <dbReference type="Proteomes" id="UP001059672"/>
    </source>
</evidence>
<feature type="chain" id="PRO_5045465027" description="Bacteriophage coat protein B" evidence="2">
    <location>
        <begin position="31"/>
        <end position="70"/>
    </location>
</feature>
<keyword evidence="1" id="KW-1133">Transmembrane helix</keyword>
<evidence type="ECO:0000256" key="1">
    <source>
        <dbReference type="SAM" id="Phobius"/>
    </source>
</evidence>
<accession>A0ABY5H9Z1</accession>
<evidence type="ECO:0000256" key="2">
    <source>
        <dbReference type="SAM" id="SignalP"/>
    </source>
</evidence>
<protein>
    <recommendedName>
        <fullName evidence="5">Bacteriophage coat protein B</fullName>
    </recommendedName>
</protein>
<dbReference type="Pfam" id="PF05356">
    <property type="entry name" value="Phage_Coat_B"/>
    <property type="match status" value="1"/>
</dbReference>
<feature type="signal peptide" evidence="2">
    <location>
        <begin position="1"/>
        <end position="30"/>
    </location>
</feature>
<evidence type="ECO:0008006" key="5">
    <source>
        <dbReference type="Google" id="ProtNLM"/>
    </source>
</evidence>
<keyword evidence="2" id="KW-0732">Signal</keyword>
<keyword evidence="1" id="KW-0812">Transmembrane</keyword>
<organism evidence="3 4">
    <name type="scientific">Pseudomonas benzenivorans</name>
    <dbReference type="NCBI Taxonomy" id="556533"/>
    <lineage>
        <taxon>Bacteria</taxon>
        <taxon>Pseudomonadati</taxon>
        <taxon>Pseudomonadota</taxon>
        <taxon>Gammaproteobacteria</taxon>
        <taxon>Pseudomonadales</taxon>
        <taxon>Pseudomonadaceae</taxon>
        <taxon>Pseudomonas</taxon>
    </lineage>
</organism>
<evidence type="ECO:0000313" key="3">
    <source>
        <dbReference type="EMBL" id="UTW09166.1"/>
    </source>
</evidence>
<feature type="transmembrane region" description="Helical" evidence="1">
    <location>
        <begin position="46"/>
        <end position="66"/>
    </location>
</feature>
<dbReference type="Proteomes" id="UP001059672">
    <property type="component" value="Chromosome"/>
</dbReference>
<keyword evidence="4" id="KW-1185">Reference proteome</keyword>
<keyword evidence="1" id="KW-0472">Membrane</keyword>
<sequence length="70" mass="7290">MKTRNMLRKYGRQVAAVAILTTVTASQAFADAAAAATKITGSEGDIGTLGWAAIGLVITAAAFKYMRRAV</sequence>
<reference evidence="3" key="1">
    <citation type="submission" date="2021-04" db="EMBL/GenBank/DDBJ databases">
        <title>Oceanospirillales bacteria with DddD are important DMSP degraders in coastal seawater.</title>
        <authorList>
            <person name="Liu J."/>
        </authorList>
    </citation>
    <scope>NUCLEOTIDE SEQUENCE</scope>
    <source>
        <strain evidence="3">D13-4</strain>
    </source>
</reference>